<dbReference type="EMBL" id="JAGMVJ010000019">
    <property type="protein sequence ID" value="KAH7076210.1"/>
    <property type="molecule type" value="Genomic_DNA"/>
</dbReference>
<reference evidence="3" key="1">
    <citation type="journal article" date="2021" name="Nat. Commun.">
        <title>Genetic determinants of endophytism in the Arabidopsis root mycobiome.</title>
        <authorList>
            <person name="Mesny F."/>
            <person name="Miyauchi S."/>
            <person name="Thiergart T."/>
            <person name="Pickel B."/>
            <person name="Atanasova L."/>
            <person name="Karlsson M."/>
            <person name="Huettel B."/>
            <person name="Barry K.W."/>
            <person name="Haridas S."/>
            <person name="Chen C."/>
            <person name="Bauer D."/>
            <person name="Andreopoulos W."/>
            <person name="Pangilinan J."/>
            <person name="LaButti K."/>
            <person name="Riley R."/>
            <person name="Lipzen A."/>
            <person name="Clum A."/>
            <person name="Drula E."/>
            <person name="Henrissat B."/>
            <person name="Kohler A."/>
            <person name="Grigoriev I.V."/>
            <person name="Martin F.M."/>
            <person name="Hacquard S."/>
        </authorList>
    </citation>
    <scope>NUCLEOTIDE SEQUENCE</scope>
    <source>
        <strain evidence="3">MPI-SDFR-AT-0120</strain>
    </source>
</reference>
<evidence type="ECO:0000313" key="3">
    <source>
        <dbReference type="EMBL" id="KAH7076210.1"/>
    </source>
</evidence>
<keyword evidence="4" id="KW-1185">Reference proteome</keyword>
<evidence type="ECO:0000313" key="4">
    <source>
        <dbReference type="Proteomes" id="UP000813461"/>
    </source>
</evidence>
<gene>
    <name evidence="3" type="ORF">FB567DRAFT_156223</name>
</gene>
<keyword evidence="1" id="KW-0560">Oxidoreductase</keyword>
<comment type="similarity">
    <text evidence="2">Belongs to the asaB hydroxylase/desaturase family.</text>
</comment>
<dbReference type="PANTHER" id="PTHR34598">
    <property type="entry name" value="BLL6449 PROTEIN"/>
    <property type="match status" value="1"/>
</dbReference>
<comment type="caution">
    <text evidence="3">The sequence shown here is derived from an EMBL/GenBank/DDBJ whole genome shotgun (WGS) entry which is preliminary data.</text>
</comment>
<organism evidence="3 4">
    <name type="scientific">Paraphoma chrysanthemicola</name>
    <dbReference type="NCBI Taxonomy" id="798071"/>
    <lineage>
        <taxon>Eukaryota</taxon>
        <taxon>Fungi</taxon>
        <taxon>Dikarya</taxon>
        <taxon>Ascomycota</taxon>
        <taxon>Pezizomycotina</taxon>
        <taxon>Dothideomycetes</taxon>
        <taxon>Pleosporomycetidae</taxon>
        <taxon>Pleosporales</taxon>
        <taxon>Pleosporineae</taxon>
        <taxon>Phaeosphaeriaceae</taxon>
        <taxon>Paraphoma</taxon>
    </lineage>
</organism>
<dbReference type="InterPro" id="IPR044053">
    <property type="entry name" value="AsaB-like"/>
</dbReference>
<dbReference type="AlphaFoldDB" id="A0A8K0QZ32"/>
<accession>A0A8K0QZ32</accession>
<dbReference type="OrthoDB" id="412788at2759"/>
<proteinExistence type="inferred from homology"/>
<dbReference type="NCBIfam" id="NF041278">
    <property type="entry name" value="CmcJ_NvfI_EfuI"/>
    <property type="match status" value="1"/>
</dbReference>
<dbReference type="GO" id="GO:0016491">
    <property type="term" value="F:oxidoreductase activity"/>
    <property type="evidence" value="ECO:0007669"/>
    <property type="project" value="UniProtKB-KW"/>
</dbReference>
<evidence type="ECO:0000256" key="2">
    <source>
        <dbReference type="ARBA" id="ARBA00023604"/>
    </source>
</evidence>
<protein>
    <submittedName>
        <fullName evidence="3">Uncharacterized protein</fullName>
    </submittedName>
</protein>
<evidence type="ECO:0000256" key="1">
    <source>
        <dbReference type="ARBA" id="ARBA00023002"/>
    </source>
</evidence>
<name>A0A8K0QZ32_9PLEO</name>
<sequence>MTACVLTFAVPPARLDRNASDYMTKELGPTWPQESYKVILEDLKSELQSPEEARSLLAQLSQRGFAVCKIKSERLGTLQLQDEWTGVYLEETAQMIKEYLGADEVYVWNAVTRSADPEVNTPYGNDHFQQKAIKGLQFGTTIRPVATGAHVDQDGPNSRRMCQAAAGEDVFDRFARVQQLNVWRPLKGPVTCKPLAVCDGSTVLDEAKSIHMGLFGTRVVVHYDERQKWYYIKRQEVDEVLILKIFDSRVLEGEAMFTPHTSVDNLNGVDGPETSRESIEVRVVACYH</sequence>
<dbReference type="PANTHER" id="PTHR34598:SF3">
    <property type="entry name" value="OXIDOREDUCTASE AN1597"/>
    <property type="match status" value="1"/>
</dbReference>
<dbReference type="Proteomes" id="UP000813461">
    <property type="component" value="Unassembled WGS sequence"/>
</dbReference>